<dbReference type="EMBL" id="DTBE01000033">
    <property type="protein sequence ID" value="HGQ59319.1"/>
    <property type="molecule type" value="Genomic_DNA"/>
</dbReference>
<organism evidence="3">
    <name type="scientific">Staphylothermus marinus</name>
    <dbReference type="NCBI Taxonomy" id="2280"/>
    <lineage>
        <taxon>Archaea</taxon>
        <taxon>Thermoproteota</taxon>
        <taxon>Thermoprotei</taxon>
        <taxon>Desulfurococcales</taxon>
        <taxon>Desulfurococcaceae</taxon>
        <taxon>Staphylothermus</taxon>
    </lineage>
</organism>
<accession>A0A7C4JLN2</accession>
<reference evidence="3" key="1">
    <citation type="journal article" date="2020" name="mSystems">
        <title>Genome- and Community-Level Interaction Insights into Carbon Utilization and Element Cycling Functions of Hydrothermarchaeota in Hydrothermal Sediment.</title>
        <authorList>
            <person name="Zhou Z."/>
            <person name="Liu Y."/>
            <person name="Xu W."/>
            <person name="Pan J."/>
            <person name="Luo Z.H."/>
            <person name="Li M."/>
        </authorList>
    </citation>
    <scope>NUCLEOTIDE SEQUENCE [LARGE SCALE GENOMIC DNA]</scope>
    <source>
        <strain evidence="2">SpSt-638</strain>
        <strain evidence="3">SpSt-648</strain>
    </source>
</reference>
<evidence type="ECO:0000313" key="3">
    <source>
        <dbReference type="EMBL" id="HGQ73503.1"/>
    </source>
</evidence>
<proteinExistence type="predicted"/>
<gene>
    <name evidence="2" type="ORF">ENU09_01135</name>
    <name evidence="3" type="ORF">ENU20_00260</name>
</gene>
<dbReference type="Gene3D" id="1.10.260.40">
    <property type="entry name" value="lambda repressor-like DNA-binding domains"/>
    <property type="match status" value="1"/>
</dbReference>
<dbReference type="SMART" id="SM00530">
    <property type="entry name" value="HTH_XRE"/>
    <property type="match status" value="1"/>
</dbReference>
<dbReference type="Pfam" id="PF13560">
    <property type="entry name" value="HTH_31"/>
    <property type="match status" value="1"/>
</dbReference>
<dbReference type="InterPro" id="IPR010982">
    <property type="entry name" value="Lambda_DNA-bd_dom_sf"/>
</dbReference>
<evidence type="ECO:0000259" key="1">
    <source>
        <dbReference type="PROSITE" id="PS50943"/>
    </source>
</evidence>
<dbReference type="AlphaFoldDB" id="A0A7C4JLN2"/>
<dbReference type="CDD" id="cd00093">
    <property type="entry name" value="HTH_XRE"/>
    <property type="match status" value="1"/>
</dbReference>
<comment type="caution">
    <text evidence="3">The sequence shown here is derived from an EMBL/GenBank/DDBJ whole genome shotgun (WGS) entry which is preliminary data.</text>
</comment>
<sequence length="238" mass="26988">MSSRKPPHYVLEAIAELIAGEAVLSDNPGDVVRKWRVFYGLSLTDLAKLMKVSSSTVSDYERGRRFPGRAYLKKFVNALFKHDEHRDWVITRNLSKQLGLYVEGIVDKGDFIREVSLDDFIQLTESIVLTPIVDQVYLRGYVIVDSVKSIESMTTGEHYRLLSMGFDRAVIFTNITRGRSVMVATRVSPLKPRLVVLHGVKNIDPLAIRISELENIPLLVTTLDLEETMSRLKKIKLA</sequence>
<protein>
    <submittedName>
        <fullName evidence="3">Helix-turn-helix domain-containing protein</fullName>
    </submittedName>
</protein>
<dbReference type="InterPro" id="IPR001387">
    <property type="entry name" value="Cro/C1-type_HTH"/>
</dbReference>
<feature type="domain" description="HTH cro/C1-type" evidence="1">
    <location>
        <begin position="32"/>
        <end position="85"/>
    </location>
</feature>
<dbReference type="GO" id="GO:0003677">
    <property type="term" value="F:DNA binding"/>
    <property type="evidence" value="ECO:0007669"/>
    <property type="project" value="InterPro"/>
</dbReference>
<dbReference type="PROSITE" id="PS50943">
    <property type="entry name" value="HTH_CROC1"/>
    <property type="match status" value="1"/>
</dbReference>
<dbReference type="EMBL" id="DTBP01000004">
    <property type="protein sequence ID" value="HGQ73503.1"/>
    <property type="molecule type" value="Genomic_DNA"/>
</dbReference>
<evidence type="ECO:0000313" key="2">
    <source>
        <dbReference type="EMBL" id="HGQ59319.1"/>
    </source>
</evidence>
<dbReference type="SUPFAM" id="SSF47413">
    <property type="entry name" value="lambda repressor-like DNA-binding domains"/>
    <property type="match status" value="1"/>
</dbReference>
<name>A0A7C4JLN2_STAMA</name>